<dbReference type="PANTHER" id="PTHR30250">
    <property type="entry name" value="PST FAMILY PREDICTED COLANIC ACID TRANSPORTER"/>
    <property type="match status" value="1"/>
</dbReference>
<dbReference type="RefSeq" id="WP_163227944.1">
    <property type="nucleotide sequence ID" value="NZ_VYSG01000003.1"/>
</dbReference>
<dbReference type="GO" id="GO:0005886">
    <property type="term" value="C:plasma membrane"/>
    <property type="evidence" value="ECO:0007669"/>
    <property type="project" value="UniProtKB-SubCell"/>
</dbReference>
<comment type="similarity">
    <text evidence="2">Belongs to the polysaccharide synthase family.</text>
</comment>
<feature type="transmembrane region" description="Helical" evidence="7">
    <location>
        <begin position="46"/>
        <end position="70"/>
    </location>
</feature>
<feature type="transmembrane region" description="Helical" evidence="7">
    <location>
        <begin position="12"/>
        <end position="34"/>
    </location>
</feature>
<evidence type="ECO:0000313" key="9">
    <source>
        <dbReference type="Proteomes" id="UP000469292"/>
    </source>
</evidence>
<evidence type="ECO:0000256" key="6">
    <source>
        <dbReference type="ARBA" id="ARBA00023136"/>
    </source>
</evidence>
<feature type="transmembrane region" description="Helical" evidence="7">
    <location>
        <begin position="146"/>
        <end position="166"/>
    </location>
</feature>
<feature type="transmembrane region" description="Helical" evidence="7">
    <location>
        <begin position="82"/>
        <end position="100"/>
    </location>
</feature>
<organism evidence="8 9">
    <name type="scientific">Bifidobacterium choloepi</name>
    <dbReference type="NCBI Taxonomy" id="2614131"/>
    <lineage>
        <taxon>Bacteria</taxon>
        <taxon>Bacillati</taxon>
        <taxon>Actinomycetota</taxon>
        <taxon>Actinomycetes</taxon>
        <taxon>Bifidobacteriales</taxon>
        <taxon>Bifidobacteriaceae</taxon>
        <taxon>Bifidobacterium</taxon>
    </lineage>
</organism>
<evidence type="ECO:0000256" key="1">
    <source>
        <dbReference type="ARBA" id="ARBA00004651"/>
    </source>
</evidence>
<dbReference type="EMBL" id="VYSG01000003">
    <property type="protein sequence ID" value="NEG70345.1"/>
    <property type="molecule type" value="Genomic_DNA"/>
</dbReference>
<feature type="transmembrane region" description="Helical" evidence="7">
    <location>
        <begin position="414"/>
        <end position="438"/>
    </location>
</feature>
<dbReference type="CDD" id="cd13127">
    <property type="entry name" value="MATE_tuaB_like"/>
    <property type="match status" value="1"/>
</dbReference>
<comment type="caution">
    <text evidence="8">The sequence shown here is derived from an EMBL/GenBank/DDBJ whole genome shotgun (WGS) entry which is preliminary data.</text>
</comment>
<feature type="transmembrane region" description="Helical" evidence="7">
    <location>
        <begin position="172"/>
        <end position="191"/>
    </location>
</feature>
<evidence type="ECO:0000256" key="4">
    <source>
        <dbReference type="ARBA" id="ARBA00022692"/>
    </source>
</evidence>
<comment type="subcellular location">
    <subcellularLocation>
        <location evidence="1">Cell membrane</location>
        <topology evidence="1">Multi-pass membrane protein</topology>
    </subcellularLocation>
</comment>
<accession>A0A6I5N2E1</accession>
<feature type="transmembrane region" description="Helical" evidence="7">
    <location>
        <begin position="322"/>
        <end position="347"/>
    </location>
</feature>
<feature type="transmembrane region" description="Helical" evidence="7">
    <location>
        <begin position="292"/>
        <end position="316"/>
    </location>
</feature>
<evidence type="ECO:0000256" key="2">
    <source>
        <dbReference type="ARBA" id="ARBA00007430"/>
    </source>
</evidence>
<keyword evidence="3" id="KW-1003">Cell membrane</keyword>
<keyword evidence="5 7" id="KW-1133">Transmembrane helix</keyword>
<keyword evidence="4 7" id="KW-0812">Transmembrane</keyword>
<dbReference type="AlphaFoldDB" id="A0A6I5N2E1"/>
<name>A0A6I5N2E1_9BIFI</name>
<dbReference type="InterPro" id="IPR050833">
    <property type="entry name" value="Poly_Biosynth_Transport"/>
</dbReference>
<dbReference type="Proteomes" id="UP000469292">
    <property type="component" value="Unassembled WGS sequence"/>
</dbReference>
<reference evidence="8 9" key="1">
    <citation type="submission" date="2019-09" db="EMBL/GenBank/DDBJ databases">
        <title>Phylogenetic characterization of a novel taxon of the genus Bifidobacterium: Bifidobacterium choloepi sp. nov.</title>
        <authorList>
            <person name="Modesto M."/>
            <person name="Satti M."/>
        </authorList>
    </citation>
    <scope>NUCLEOTIDE SEQUENCE [LARGE SCALE GENOMIC DNA]</scope>
    <source>
        <strain evidence="8 9">BRDM6</strain>
    </source>
</reference>
<evidence type="ECO:0000256" key="5">
    <source>
        <dbReference type="ARBA" id="ARBA00022989"/>
    </source>
</evidence>
<gene>
    <name evidence="8" type="ORF">F6S87_07020</name>
</gene>
<protein>
    <submittedName>
        <fullName evidence="8">Lipopolysaccharide biosynthesis protein</fullName>
    </submittedName>
</protein>
<evidence type="ECO:0000256" key="7">
    <source>
        <dbReference type="SAM" id="Phobius"/>
    </source>
</evidence>
<feature type="transmembrane region" description="Helical" evidence="7">
    <location>
        <begin position="381"/>
        <end position="402"/>
    </location>
</feature>
<evidence type="ECO:0000256" key="3">
    <source>
        <dbReference type="ARBA" id="ARBA00022475"/>
    </source>
</evidence>
<sequence>MKRNETVSPKKAAVIQFVAKYATIVIQLVLTAILARLLTPDQFGEVAIVTVFTSFFNIFSDMGVGAAIIQFRQLEQKDFEKLFAFSIVLSTVLTIVFAMMSYPFALFYSDMGLIPLFLAATPTLFFNTLNMVPNGLMLRGKRFKAIGLRLIVTTLISGVVAVFSAALGMGAYALILQTGLSAFSVFIWNFLSLSVRKPNFHFVEPLKLIFSYSSFQFGFSTINYFSRNLDNLLIGKFFGDVQLGYYDKAYKLTTYPLSSFTSVVSSIVQPFMAEHQDHKKIIWDFWFRIEKLVSLVGAVITAIFVACSREVVLLFYGSQWSASIPLFTLLAFSVYFQMLGNTSGAFFQSLGRTDLQFRVGLINTVVTVGCLVLGLCTGKMLYVAALIAAAYIIQIFTTFFYLIKRAFGGTFSVVVRFIPEIIIAAVAVVVAIFTGSLINGGLILQFSIKMLLVCSIMFIGYLLFGQLKYLLAIIKRKK</sequence>
<dbReference type="PANTHER" id="PTHR30250:SF10">
    <property type="entry name" value="LIPOPOLYSACCHARIDE BIOSYNTHESIS PROTEIN WZXC"/>
    <property type="match status" value="1"/>
</dbReference>
<feature type="transmembrane region" description="Helical" evidence="7">
    <location>
        <begin position="450"/>
        <end position="471"/>
    </location>
</feature>
<feature type="transmembrane region" description="Helical" evidence="7">
    <location>
        <begin position="359"/>
        <end position="375"/>
    </location>
</feature>
<evidence type="ECO:0000313" key="8">
    <source>
        <dbReference type="EMBL" id="NEG70345.1"/>
    </source>
</evidence>
<dbReference type="Pfam" id="PF13440">
    <property type="entry name" value="Polysacc_synt_3"/>
    <property type="match status" value="1"/>
</dbReference>
<keyword evidence="6 7" id="KW-0472">Membrane</keyword>
<keyword evidence="9" id="KW-1185">Reference proteome</keyword>
<proteinExistence type="inferred from homology"/>